<evidence type="ECO:0000256" key="8">
    <source>
        <dbReference type="RuleBase" id="RU000672"/>
    </source>
</evidence>
<evidence type="ECO:0000313" key="14">
    <source>
        <dbReference type="Proteomes" id="UP000242188"/>
    </source>
</evidence>
<keyword evidence="14" id="KW-1185">Reference proteome</keyword>
<name>A0A210PV05_MIZYE</name>
<dbReference type="AlphaFoldDB" id="A0A210PV05"/>
<dbReference type="FunFam" id="2.70.98.20:FF:000002">
    <property type="entry name" value="Amine oxidase"/>
    <property type="match status" value="1"/>
</dbReference>
<dbReference type="InterPro" id="IPR015798">
    <property type="entry name" value="Cu_amine_oxidase_C"/>
</dbReference>
<dbReference type="PRINTS" id="PR00766">
    <property type="entry name" value="CUDAOXIDASE"/>
</dbReference>
<dbReference type="InterPro" id="IPR016182">
    <property type="entry name" value="Cu_amine_oxidase_N-reg"/>
</dbReference>
<evidence type="ECO:0000259" key="12">
    <source>
        <dbReference type="Pfam" id="PF02728"/>
    </source>
</evidence>
<keyword evidence="4 8" id="KW-0560">Oxidoreductase</keyword>
<dbReference type="FunFam" id="3.10.450.40:FF:000022">
    <property type="entry name" value="Amine oxidase"/>
    <property type="match status" value="1"/>
</dbReference>
<proteinExistence type="inferred from homology"/>
<comment type="similarity">
    <text evidence="1 8">Belongs to the copper/topaquinone oxidase family.</text>
</comment>
<feature type="transmembrane region" description="Helical" evidence="9">
    <location>
        <begin position="48"/>
        <end position="71"/>
    </location>
</feature>
<dbReference type="GO" id="GO:0008131">
    <property type="term" value="F:primary methylamine oxidase activity"/>
    <property type="evidence" value="ECO:0007669"/>
    <property type="project" value="InterPro"/>
</dbReference>
<protein>
    <recommendedName>
        <fullName evidence="8">Amine oxidase</fullName>
        <ecNumber evidence="8">1.4.3.-</ecNumber>
    </recommendedName>
</protein>
<keyword evidence="9" id="KW-0472">Membrane</keyword>
<keyword evidence="9" id="KW-1133">Transmembrane helix</keyword>
<keyword evidence="2 8" id="KW-0479">Metal-binding</keyword>
<evidence type="ECO:0000256" key="9">
    <source>
        <dbReference type="SAM" id="Phobius"/>
    </source>
</evidence>
<dbReference type="InterPro" id="IPR049947">
    <property type="entry name" value="Cu_Am_Ox_Cu-bd"/>
</dbReference>
<dbReference type="Proteomes" id="UP000242188">
    <property type="component" value="Unassembled WGS sequence"/>
</dbReference>
<evidence type="ECO:0000256" key="1">
    <source>
        <dbReference type="ARBA" id="ARBA00007983"/>
    </source>
</evidence>
<dbReference type="EMBL" id="NEDP02005474">
    <property type="protein sequence ID" value="OWF40331.1"/>
    <property type="molecule type" value="Genomic_DNA"/>
</dbReference>
<dbReference type="PANTHER" id="PTHR10638">
    <property type="entry name" value="COPPER AMINE OXIDASE"/>
    <property type="match status" value="1"/>
</dbReference>
<reference evidence="13 14" key="1">
    <citation type="journal article" date="2017" name="Nat. Ecol. Evol.">
        <title>Scallop genome provides insights into evolution of bilaterian karyotype and development.</title>
        <authorList>
            <person name="Wang S."/>
            <person name="Zhang J."/>
            <person name="Jiao W."/>
            <person name="Li J."/>
            <person name="Xun X."/>
            <person name="Sun Y."/>
            <person name="Guo X."/>
            <person name="Huan P."/>
            <person name="Dong B."/>
            <person name="Zhang L."/>
            <person name="Hu X."/>
            <person name="Sun X."/>
            <person name="Wang J."/>
            <person name="Zhao C."/>
            <person name="Wang Y."/>
            <person name="Wang D."/>
            <person name="Huang X."/>
            <person name="Wang R."/>
            <person name="Lv J."/>
            <person name="Li Y."/>
            <person name="Zhang Z."/>
            <person name="Liu B."/>
            <person name="Lu W."/>
            <person name="Hui Y."/>
            <person name="Liang J."/>
            <person name="Zhou Z."/>
            <person name="Hou R."/>
            <person name="Li X."/>
            <person name="Liu Y."/>
            <person name="Li H."/>
            <person name="Ning X."/>
            <person name="Lin Y."/>
            <person name="Zhao L."/>
            <person name="Xing Q."/>
            <person name="Dou J."/>
            <person name="Li Y."/>
            <person name="Mao J."/>
            <person name="Guo H."/>
            <person name="Dou H."/>
            <person name="Li T."/>
            <person name="Mu C."/>
            <person name="Jiang W."/>
            <person name="Fu Q."/>
            <person name="Fu X."/>
            <person name="Miao Y."/>
            <person name="Liu J."/>
            <person name="Yu Q."/>
            <person name="Li R."/>
            <person name="Liao H."/>
            <person name="Li X."/>
            <person name="Kong Y."/>
            <person name="Jiang Z."/>
            <person name="Chourrout D."/>
            <person name="Li R."/>
            <person name="Bao Z."/>
        </authorList>
    </citation>
    <scope>NUCLEOTIDE SEQUENCE [LARGE SCALE GENOMIC DNA]</scope>
    <source>
        <strain evidence="13 14">PY_sf001</strain>
    </source>
</reference>
<feature type="active site" description="Proton acceptor" evidence="6">
    <location>
        <position position="428"/>
    </location>
</feature>
<evidence type="ECO:0000256" key="5">
    <source>
        <dbReference type="ARBA" id="ARBA00023008"/>
    </source>
</evidence>
<evidence type="ECO:0000256" key="3">
    <source>
        <dbReference type="ARBA" id="ARBA00022772"/>
    </source>
</evidence>
<feature type="domain" description="Copper amine oxidase catalytic" evidence="10">
    <location>
        <begin position="356"/>
        <end position="764"/>
    </location>
</feature>
<feature type="active site" description="Schiff-base intermediate with substrate; via topaquinone" evidence="6">
    <location>
        <position position="516"/>
    </location>
</feature>
<dbReference type="InterPro" id="IPR036460">
    <property type="entry name" value="Cu_amine_oxidase_C_sf"/>
</dbReference>
<comment type="PTM">
    <text evidence="7 8">Topaquinone (TPQ) is generated by copper-dependent autoxidation of a specific tyrosyl residue.</text>
</comment>
<dbReference type="GO" id="GO:0005886">
    <property type="term" value="C:plasma membrane"/>
    <property type="evidence" value="ECO:0007669"/>
    <property type="project" value="TreeGrafter"/>
</dbReference>
<dbReference type="PANTHER" id="PTHR10638:SF20">
    <property type="entry name" value="AMINE OXIDASE"/>
    <property type="match status" value="1"/>
</dbReference>
<dbReference type="Pfam" id="PF01179">
    <property type="entry name" value="Cu_amine_oxid"/>
    <property type="match status" value="1"/>
</dbReference>
<dbReference type="FunFam" id="3.10.450.40:FF:000007">
    <property type="entry name" value="Amine oxidase"/>
    <property type="match status" value="1"/>
</dbReference>
<keyword evidence="5 8" id="KW-0186">Copper</keyword>
<gene>
    <name evidence="13" type="ORF">KP79_PYT17110</name>
</gene>
<dbReference type="SUPFAM" id="SSF54416">
    <property type="entry name" value="Amine oxidase N-terminal region"/>
    <property type="match status" value="2"/>
</dbReference>
<dbReference type="Gene3D" id="2.70.98.20">
    <property type="entry name" value="Copper amine oxidase, catalytic domain"/>
    <property type="match status" value="1"/>
</dbReference>
<dbReference type="OrthoDB" id="5379943at2759"/>
<dbReference type="PROSITE" id="PS01165">
    <property type="entry name" value="COPPER_AMINE_OXID_2"/>
    <property type="match status" value="1"/>
</dbReference>
<dbReference type="InterPro" id="IPR000269">
    <property type="entry name" value="Cu_amine_oxidase"/>
</dbReference>
<evidence type="ECO:0000256" key="2">
    <source>
        <dbReference type="ARBA" id="ARBA00022723"/>
    </source>
</evidence>
<feature type="domain" description="Copper amine oxidase N3-terminal" evidence="12">
    <location>
        <begin position="204"/>
        <end position="304"/>
    </location>
</feature>
<evidence type="ECO:0000256" key="7">
    <source>
        <dbReference type="PIRSR" id="PIRSR600269-51"/>
    </source>
</evidence>
<evidence type="ECO:0000256" key="6">
    <source>
        <dbReference type="PIRSR" id="PIRSR600269-50"/>
    </source>
</evidence>
<dbReference type="InterPro" id="IPR015802">
    <property type="entry name" value="Cu_amine_oxidase_N3"/>
</dbReference>
<dbReference type="STRING" id="6573.A0A210PV05"/>
<feature type="domain" description="Copper amine oxidase N2-terminal" evidence="11">
    <location>
        <begin position="101"/>
        <end position="185"/>
    </location>
</feature>
<dbReference type="GO" id="GO:0009308">
    <property type="term" value="P:amine metabolic process"/>
    <property type="evidence" value="ECO:0007669"/>
    <property type="project" value="UniProtKB-UniRule"/>
</dbReference>
<dbReference type="GO" id="GO:0048038">
    <property type="term" value="F:quinone binding"/>
    <property type="evidence" value="ECO:0007669"/>
    <property type="project" value="InterPro"/>
</dbReference>
<feature type="modified residue" description="2',4',5'-topaquinone" evidence="7">
    <location>
        <position position="516"/>
    </location>
</feature>
<keyword evidence="9" id="KW-0812">Transmembrane</keyword>
<dbReference type="GO" id="GO:0005507">
    <property type="term" value="F:copper ion binding"/>
    <property type="evidence" value="ECO:0007669"/>
    <property type="project" value="InterPro"/>
</dbReference>
<keyword evidence="3 6" id="KW-0801">TPQ</keyword>
<dbReference type="SUPFAM" id="SSF49998">
    <property type="entry name" value="Amine oxidase catalytic domain"/>
    <property type="match status" value="1"/>
</dbReference>
<dbReference type="Pfam" id="PF02728">
    <property type="entry name" value="Cu_amine_oxidN3"/>
    <property type="match status" value="1"/>
</dbReference>
<accession>A0A210PV05</accession>
<comment type="caution">
    <text evidence="13">The sequence shown here is derived from an EMBL/GenBank/DDBJ whole genome shotgun (WGS) entry which is preliminary data.</text>
</comment>
<evidence type="ECO:0000256" key="4">
    <source>
        <dbReference type="ARBA" id="ARBA00023002"/>
    </source>
</evidence>
<evidence type="ECO:0000313" key="13">
    <source>
        <dbReference type="EMBL" id="OWF40331.1"/>
    </source>
</evidence>
<dbReference type="EC" id="1.4.3.-" evidence="8"/>
<dbReference type="Gene3D" id="3.10.450.40">
    <property type="match status" value="2"/>
</dbReference>
<sequence length="816" mass="93735">MSIISQDIKVEHDVKYGATPNNNEDDLEEEEAEVEVVNGDRKILIFKALAVVSTCIAVILLATVIVLGIFYQRAPICDHGFPRIPNNLDKPEIFDELTVSELETVRDYLISRKELNLMPFDAATINSSYIFMIDLLLPLKAAVLKNLDRGGRQPLRTAKVVIFRGDLRPPRVEEYHVGPIPRPTYARHVTNPSYTRSRVPFTARPVSEIEYKALYEHLEQVGEQLYFLLRDSYNMAYHNCTKGADCIIFKDTAPRGLKSGDRKTWFWAFRDIEGSALHPLGLEIQINHESMDIAQWHVARILYNGFLFYSVEELMDKYLDNQIKKITINPVGFKEHLYSSYVKRGKTNAVPSQGPKLVEPNGRRYMVVGNHVKYIDWDFHVHMRSSTGLQIFDVRFQEERIVYEISLQDAVVMYSGFGPSQSSTVHYDTSMLMGRLAFEMVPGVDCPDTAVFLDTHHFVDTSIPRKFKNAICIFENNGGIPMRRHYESDKRGGFKSYGGLVDNHLVVRTIVSIWSYDFIFDYIFHQNGAIEVKVSQTGYIQTTYALPYESTFGYRIHEFVIGTLHQHLFHFKVDLDINGPRNRYATLETSVITKSSQWYRDRNHTYIGFQKVDRKRENDVIYETGGESKQRFDIIYNRYATSKFGSNRAYRIFNMAISDLFLEDADVANAARWAKYPLAVTQFKDTEEMSTSIYAQNDPWQPVVDFDRFLLNNESIVDEDLVAWVTMGRVHIPHTEDVPSNSITGNQYTFFLLPFNYFTECPSIGSPNAVRIQPALPPDGNKVDTFGTSFESTCVQKSVGPFEYNGRWDHVVSDED</sequence>
<evidence type="ECO:0000259" key="11">
    <source>
        <dbReference type="Pfam" id="PF02727"/>
    </source>
</evidence>
<dbReference type="Pfam" id="PF02727">
    <property type="entry name" value="Cu_amine_oxidN2"/>
    <property type="match status" value="1"/>
</dbReference>
<evidence type="ECO:0000259" key="10">
    <source>
        <dbReference type="Pfam" id="PF01179"/>
    </source>
</evidence>
<comment type="cofactor">
    <cofactor evidence="8">
        <name>Cu cation</name>
        <dbReference type="ChEBI" id="CHEBI:23378"/>
    </cofactor>
    <text evidence="8">Contains 1 topaquinone per subunit.</text>
</comment>
<organism evidence="13 14">
    <name type="scientific">Mizuhopecten yessoensis</name>
    <name type="common">Japanese scallop</name>
    <name type="synonym">Patinopecten yessoensis</name>
    <dbReference type="NCBI Taxonomy" id="6573"/>
    <lineage>
        <taxon>Eukaryota</taxon>
        <taxon>Metazoa</taxon>
        <taxon>Spiralia</taxon>
        <taxon>Lophotrochozoa</taxon>
        <taxon>Mollusca</taxon>
        <taxon>Bivalvia</taxon>
        <taxon>Autobranchia</taxon>
        <taxon>Pteriomorphia</taxon>
        <taxon>Pectinida</taxon>
        <taxon>Pectinoidea</taxon>
        <taxon>Pectinidae</taxon>
        <taxon>Mizuhopecten</taxon>
    </lineage>
</organism>
<dbReference type="InterPro" id="IPR015800">
    <property type="entry name" value="Cu_amine_oxidase_N2"/>
</dbReference>